<gene>
    <name evidence="1" type="ORF">JRJ22_18510</name>
</gene>
<sequence length="97" mass="11530">MSTSLQILNELQFEFEDLTGYMDKVYTRLNDECVIALQYLGFDNSYFDDCEYEDESGVFIDLAPAAMQFYGLWSREENKFRLLADIIQDKYNKENNY</sequence>
<name>A0ABX7L5C0_9BACL</name>
<proteinExistence type="predicted"/>
<organism evidence="1 2">
    <name type="scientific">Paenibacillus tianjinensis</name>
    <dbReference type="NCBI Taxonomy" id="2810347"/>
    <lineage>
        <taxon>Bacteria</taxon>
        <taxon>Bacillati</taxon>
        <taxon>Bacillota</taxon>
        <taxon>Bacilli</taxon>
        <taxon>Bacillales</taxon>
        <taxon>Paenibacillaceae</taxon>
        <taxon>Paenibacillus</taxon>
    </lineage>
</organism>
<protein>
    <submittedName>
        <fullName evidence="1">Uncharacterized protein</fullName>
    </submittedName>
</protein>
<accession>A0ABX7L5C0</accession>
<dbReference type="Proteomes" id="UP000663452">
    <property type="component" value="Chromosome"/>
</dbReference>
<evidence type="ECO:0000313" key="1">
    <source>
        <dbReference type="EMBL" id="QSF43260.1"/>
    </source>
</evidence>
<dbReference type="RefSeq" id="WP_206100898.1">
    <property type="nucleotide sequence ID" value="NZ_CP070969.1"/>
</dbReference>
<keyword evidence="2" id="KW-1185">Reference proteome</keyword>
<evidence type="ECO:0000313" key="2">
    <source>
        <dbReference type="Proteomes" id="UP000663452"/>
    </source>
</evidence>
<reference evidence="1 2" key="1">
    <citation type="submission" date="2021-02" db="EMBL/GenBank/DDBJ databases">
        <title>Paenibacillus tianjinensis sp. nov.</title>
        <authorList>
            <person name="Liu H."/>
        </authorList>
    </citation>
    <scope>NUCLEOTIDE SEQUENCE [LARGE SCALE GENOMIC DNA]</scope>
    <source>
        <strain evidence="1 2">TB2019</strain>
    </source>
</reference>
<dbReference type="EMBL" id="CP070969">
    <property type="protein sequence ID" value="QSF43260.1"/>
    <property type="molecule type" value="Genomic_DNA"/>
</dbReference>